<comment type="catalytic activity">
    <reaction evidence="6">
        <text>guanosine(527) in 16S rRNA + S-adenosyl-L-methionine = N(7)-methylguanosine(527) in 16S rRNA + S-adenosyl-L-homocysteine</text>
        <dbReference type="Rhea" id="RHEA:42732"/>
        <dbReference type="Rhea" id="RHEA-COMP:10209"/>
        <dbReference type="Rhea" id="RHEA-COMP:10210"/>
        <dbReference type="ChEBI" id="CHEBI:57856"/>
        <dbReference type="ChEBI" id="CHEBI:59789"/>
        <dbReference type="ChEBI" id="CHEBI:74269"/>
        <dbReference type="ChEBI" id="CHEBI:74480"/>
        <dbReference type="EC" id="2.1.1.170"/>
    </reaction>
</comment>
<reference evidence="7" key="1">
    <citation type="submission" date="2022-05" db="EMBL/GenBank/DDBJ databases">
        <title>Sphingomonas sp. strain RMG20 Genome sequencing and assembly.</title>
        <authorList>
            <person name="Kim I."/>
        </authorList>
    </citation>
    <scope>NUCLEOTIDE SEQUENCE</scope>
    <source>
        <strain evidence="7">RMG20</strain>
    </source>
</reference>
<evidence type="ECO:0000256" key="5">
    <source>
        <dbReference type="ARBA" id="ARBA00022691"/>
    </source>
</evidence>
<dbReference type="PANTHER" id="PTHR31760">
    <property type="entry name" value="S-ADENOSYL-L-METHIONINE-DEPENDENT METHYLTRANSFERASES SUPERFAMILY PROTEIN"/>
    <property type="match status" value="1"/>
</dbReference>
<accession>A0ABY4TUX9</accession>
<dbReference type="InterPro" id="IPR003682">
    <property type="entry name" value="rRNA_ssu_MeTfrase_G"/>
</dbReference>
<name>A0ABY4TUX9_9SPHN</name>
<comment type="similarity">
    <text evidence="6">Belongs to the methyltransferase superfamily. RNA methyltransferase RsmG family.</text>
</comment>
<keyword evidence="5 6" id="KW-0949">S-adenosyl-L-methionine</keyword>
<dbReference type="Proteomes" id="UP001055580">
    <property type="component" value="Chromosome"/>
</dbReference>
<dbReference type="PIRSF" id="PIRSF003078">
    <property type="entry name" value="GidB"/>
    <property type="match status" value="1"/>
</dbReference>
<dbReference type="GO" id="GO:0032259">
    <property type="term" value="P:methylation"/>
    <property type="evidence" value="ECO:0007669"/>
    <property type="project" value="UniProtKB-KW"/>
</dbReference>
<feature type="binding site" evidence="6">
    <location>
        <begin position="124"/>
        <end position="125"/>
    </location>
    <ligand>
        <name>S-adenosyl-L-methionine</name>
        <dbReference type="ChEBI" id="CHEBI:59789"/>
    </ligand>
</feature>
<dbReference type="GO" id="GO:0008168">
    <property type="term" value="F:methyltransferase activity"/>
    <property type="evidence" value="ECO:0007669"/>
    <property type="project" value="UniProtKB-KW"/>
</dbReference>
<evidence type="ECO:0000256" key="6">
    <source>
        <dbReference type="HAMAP-Rule" id="MF_00074"/>
    </source>
</evidence>
<feature type="binding site" evidence="6">
    <location>
        <position position="78"/>
    </location>
    <ligand>
        <name>S-adenosyl-L-methionine</name>
        <dbReference type="ChEBI" id="CHEBI:59789"/>
    </ligand>
</feature>
<dbReference type="InterPro" id="IPR029063">
    <property type="entry name" value="SAM-dependent_MTases_sf"/>
</dbReference>
<dbReference type="EMBL" id="CP098401">
    <property type="protein sequence ID" value="URW75282.1"/>
    <property type="molecule type" value="Genomic_DNA"/>
</dbReference>
<evidence type="ECO:0000256" key="3">
    <source>
        <dbReference type="ARBA" id="ARBA00022603"/>
    </source>
</evidence>
<keyword evidence="3 6" id="KW-0489">Methyltransferase</keyword>
<dbReference type="Pfam" id="PF02527">
    <property type="entry name" value="GidB"/>
    <property type="match status" value="1"/>
</dbReference>
<keyword evidence="4 6" id="KW-0808">Transferase</keyword>
<comment type="subcellular location">
    <subcellularLocation>
        <location evidence="6">Cytoplasm</location>
    </subcellularLocation>
</comment>
<dbReference type="PANTHER" id="PTHR31760:SF0">
    <property type="entry name" value="S-ADENOSYL-L-METHIONINE-DEPENDENT METHYLTRANSFERASES SUPERFAMILY PROTEIN"/>
    <property type="match status" value="1"/>
</dbReference>
<dbReference type="HAMAP" id="MF_00074">
    <property type="entry name" value="16SrRNA_methyltr_G"/>
    <property type="match status" value="1"/>
</dbReference>
<evidence type="ECO:0000256" key="4">
    <source>
        <dbReference type="ARBA" id="ARBA00022679"/>
    </source>
</evidence>
<gene>
    <name evidence="6 7" type="primary">rsmG</name>
    <name evidence="7" type="ORF">M9980_12145</name>
</gene>
<organism evidence="7 8">
    <name type="scientific">Sphingomonas donggukensis</name>
    <dbReference type="NCBI Taxonomy" id="2949093"/>
    <lineage>
        <taxon>Bacteria</taxon>
        <taxon>Pseudomonadati</taxon>
        <taxon>Pseudomonadota</taxon>
        <taxon>Alphaproteobacteria</taxon>
        <taxon>Sphingomonadales</taxon>
        <taxon>Sphingomonadaceae</taxon>
        <taxon>Sphingomonas</taxon>
    </lineage>
</organism>
<comment type="function">
    <text evidence="6">Specifically methylates the N7 position of guanine in position 527 of 16S rRNA.</text>
</comment>
<keyword evidence="1 6" id="KW-0963">Cytoplasm</keyword>
<dbReference type="SUPFAM" id="SSF53335">
    <property type="entry name" value="S-adenosyl-L-methionine-dependent methyltransferases"/>
    <property type="match status" value="1"/>
</dbReference>
<comment type="caution">
    <text evidence="6">Lacks conserved residue(s) required for the propagation of feature annotation.</text>
</comment>
<keyword evidence="2 6" id="KW-0698">rRNA processing</keyword>
<evidence type="ECO:0000256" key="1">
    <source>
        <dbReference type="ARBA" id="ARBA00022490"/>
    </source>
</evidence>
<protein>
    <recommendedName>
        <fullName evidence="6">Ribosomal RNA small subunit methyltransferase G</fullName>
        <ecNumber evidence="6">2.1.1.170</ecNumber>
    </recommendedName>
    <alternativeName>
        <fullName evidence="6">16S rRNA 7-methylguanosine methyltransferase</fullName>
        <shortName evidence="6">16S rRNA m7G methyltransferase</shortName>
    </alternativeName>
</protein>
<dbReference type="EC" id="2.1.1.170" evidence="6"/>
<evidence type="ECO:0000313" key="7">
    <source>
        <dbReference type="EMBL" id="URW75282.1"/>
    </source>
</evidence>
<evidence type="ECO:0000256" key="2">
    <source>
        <dbReference type="ARBA" id="ARBA00022552"/>
    </source>
</evidence>
<feature type="binding site" evidence="6">
    <location>
        <position position="138"/>
    </location>
    <ligand>
        <name>S-adenosyl-L-methionine</name>
        <dbReference type="ChEBI" id="CHEBI:59789"/>
    </ligand>
</feature>
<sequence>MTEEEARAWIADRFGAAAEDRLDRYAAFLTVGADQQNLIAPSTVATMWSRHLVDSAQLLPLAPQGAATWADVGSGAGLPGLVVAVLSDLAVTLIEPRRLRVTFLEECAETLGIADRVTVVPAKAQNATGGPFDVISARAVATMPALFDATRHLSDRSTCFILPKGASAQSEVAAAERSWHGTFHVKQSIVNPNSGIVVATQVRRR</sequence>
<dbReference type="Gene3D" id="3.40.50.150">
    <property type="entry name" value="Vaccinia Virus protein VP39"/>
    <property type="match status" value="1"/>
</dbReference>
<keyword evidence="8" id="KW-1185">Reference proteome</keyword>
<dbReference type="RefSeq" id="WP_250751271.1">
    <property type="nucleotide sequence ID" value="NZ_CP098401.1"/>
</dbReference>
<proteinExistence type="inferred from homology"/>
<evidence type="ECO:0000313" key="8">
    <source>
        <dbReference type="Proteomes" id="UP001055580"/>
    </source>
</evidence>
<dbReference type="NCBIfam" id="TIGR00138">
    <property type="entry name" value="rsmG_gidB"/>
    <property type="match status" value="1"/>
</dbReference>
<feature type="binding site" evidence="6">
    <location>
        <position position="73"/>
    </location>
    <ligand>
        <name>S-adenosyl-L-methionine</name>
        <dbReference type="ChEBI" id="CHEBI:59789"/>
    </ligand>
</feature>